<evidence type="ECO:0000313" key="3">
    <source>
        <dbReference type="Proteomes" id="UP000886595"/>
    </source>
</evidence>
<sequence length="202" mass="22176">MSYSTVKHSLEIELISGEGLKVDRKLVKRKTFCVVRIDQKTRVCRLDDLGGSCPTWKDKIEMEMPINGSVRFISIEVLYRTSSGAEKSVGVAKIPVTDFMGGFAPQGHLNFLSYRLRDEYGDKSGIINVSIMVKPDGNDVKYSSPSPSMVATRDYAACSSQAAANGQMWRPMTSSSMAVTAGYGGRVVTGVPVWCTYHQRSS</sequence>
<dbReference type="GO" id="GO:0006952">
    <property type="term" value="P:defense response"/>
    <property type="evidence" value="ECO:0007669"/>
    <property type="project" value="InterPro"/>
</dbReference>
<dbReference type="PANTHER" id="PTHR32246">
    <property type="entry name" value="INGRESSION PROTEIN FIC1"/>
    <property type="match status" value="1"/>
</dbReference>
<dbReference type="AlphaFoldDB" id="A0A8X7W947"/>
<feature type="domain" description="C2" evidence="1">
    <location>
        <begin position="1"/>
        <end position="111"/>
    </location>
</feature>
<gene>
    <name evidence="2" type="ORF">Bca52824_009011</name>
</gene>
<dbReference type="PANTHER" id="PTHR32246:SF17">
    <property type="entry name" value="BON1-ASSOCIATED PROTEIN 2"/>
    <property type="match status" value="1"/>
</dbReference>
<evidence type="ECO:0000313" key="2">
    <source>
        <dbReference type="EMBL" id="KAG2326283.1"/>
    </source>
</evidence>
<accession>A0A8X7W947</accession>
<dbReference type="InterPro" id="IPR035892">
    <property type="entry name" value="C2_domain_sf"/>
</dbReference>
<dbReference type="InterPro" id="IPR044750">
    <property type="entry name" value="C2_SRC2/BAP"/>
</dbReference>
<comment type="caution">
    <text evidence="2">The sequence shown here is derived from an EMBL/GenBank/DDBJ whole genome shotgun (WGS) entry which is preliminary data.</text>
</comment>
<dbReference type="PROSITE" id="PS50004">
    <property type="entry name" value="C2"/>
    <property type="match status" value="1"/>
</dbReference>
<dbReference type="Proteomes" id="UP000886595">
    <property type="component" value="Unassembled WGS sequence"/>
</dbReference>
<keyword evidence="3" id="KW-1185">Reference proteome</keyword>
<dbReference type="SMART" id="SM00239">
    <property type="entry name" value="C2"/>
    <property type="match status" value="1"/>
</dbReference>
<dbReference type="OrthoDB" id="884464at2759"/>
<name>A0A8X7W947_BRACI</name>
<dbReference type="Pfam" id="PF00168">
    <property type="entry name" value="C2"/>
    <property type="match status" value="1"/>
</dbReference>
<organism evidence="2 3">
    <name type="scientific">Brassica carinata</name>
    <name type="common">Ethiopian mustard</name>
    <name type="synonym">Abyssinian cabbage</name>
    <dbReference type="NCBI Taxonomy" id="52824"/>
    <lineage>
        <taxon>Eukaryota</taxon>
        <taxon>Viridiplantae</taxon>
        <taxon>Streptophyta</taxon>
        <taxon>Embryophyta</taxon>
        <taxon>Tracheophyta</taxon>
        <taxon>Spermatophyta</taxon>
        <taxon>Magnoliopsida</taxon>
        <taxon>eudicotyledons</taxon>
        <taxon>Gunneridae</taxon>
        <taxon>Pentapetalae</taxon>
        <taxon>rosids</taxon>
        <taxon>malvids</taxon>
        <taxon>Brassicales</taxon>
        <taxon>Brassicaceae</taxon>
        <taxon>Brassiceae</taxon>
        <taxon>Brassica</taxon>
    </lineage>
</organism>
<reference evidence="2 3" key="1">
    <citation type="submission" date="2020-02" db="EMBL/GenBank/DDBJ databases">
        <authorList>
            <person name="Ma Q."/>
            <person name="Huang Y."/>
            <person name="Song X."/>
            <person name="Pei D."/>
        </authorList>
    </citation>
    <scope>NUCLEOTIDE SEQUENCE [LARGE SCALE GENOMIC DNA]</scope>
    <source>
        <strain evidence="2">Sxm20200214</strain>
        <tissue evidence="2">Leaf</tissue>
    </source>
</reference>
<proteinExistence type="predicted"/>
<dbReference type="Gene3D" id="2.60.40.150">
    <property type="entry name" value="C2 domain"/>
    <property type="match status" value="1"/>
</dbReference>
<dbReference type="EMBL" id="JAAMPC010000002">
    <property type="protein sequence ID" value="KAG2326283.1"/>
    <property type="molecule type" value="Genomic_DNA"/>
</dbReference>
<evidence type="ECO:0000259" key="1">
    <source>
        <dbReference type="PROSITE" id="PS50004"/>
    </source>
</evidence>
<protein>
    <recommendedName>
        <fullName evidence="1">C2 domain-containing protein</fullName>
    </recommendedName>
</protein>
<dbReference type="InterPro" id="IPR000008">
    <property type="entry name" value="C2_dom"/>
</dbReference>
<dbReference type="SUPFAM" id="SSF49562">
    <property type="entry name" value="C2 domain (Calcium/lipid-binding domain, CaLB)"/>
    <property type="match status" value="1"/>
</dbReference>
<dbReference type="CDD" id="cd04051">
    <property type="entry name" value="C2_SRC2_like"/>
    <property type="match status" value="1"/>
</dbReference>